<evidence type="ECO:0000313" key="2">
    <source>
        <dbReference type="EMBL" id="MDQ9070698.1"/>
    </source>
</evidence>
<dbReference type="RefSeq" id="WP_308955285.1">
    <property type="nucleotide sequence ID" value="NZ_DAMBEH010000071.1"/>
</dbReference>
<dbReference type="InterPro" id="IPR027843">
    <property type="entry name" value="DUF4440"/>
</dbReference>
<dbReference type="Gene3D" id="3.10.450.50">
    <property type="match status" value="1"/>
</dbReference>
<accession>A0AAW8JEE0</accession>
<evidence type="ECO:0000313" key="3">
    <source>
        <dbReference type="Proteomes" id="UP001243195"/>
    </source>
</evidence>
<sequence length="121" mass="14474">MDNLFILDLERQKSQALMQQDYDLFKSLCHPDLIYVHSSGKVDSLHDYYQKLCNQVYLYTDIEHDIQQIMTVNQGIVTLGEYRSALRYFDEQRQMHNRTISHWVDHQGLYKLISYQSTPIK</sequence>
<dbReference type="EMBL" id="JAVIDA010000004">
    <property type="protein sequence ID" value="MDQ9070698.1"/>
    <property type="molecule type" value="Genomic_DNA"/>
</dbReference>
<feature type="domain" description="DUF4440" evidence="1">
    <location>
        <begin position="6"/>
        <end position="104"/>
    </location>
</feature>
<dbReference type="SUPFAM" id="SSF54427">
    <property type="entry name" value="NTF2-like"/>
    <property type="match status" value="1"/>
</dbReference>
<comment type="caution">
    <text evidence="2">The sequence shown here is derived from an EMBL/GenBank/DDBJ whole genome shotgun (WGS) entry which is preliminary data.</text>
</comment>
<dbReference type="AlphaFoldDB" id="A0AAW8JEE0"/>
<evidence type="ECO:0000259" key="1">
    <source>
        <dbReference type="Pfam" id="PF14534"/>
    </source>
</evidence>
<name>A0AAW8JEE0_9GAMM</name>
<organism evidence="2 3">
    <name type="scientific">Acinetobacter gerneri</name>
    <dbReference type="NCBI Taxonomy" id="202952"/>
    <lineage>
        <taxon>Bacteria</taxon>
        <taxon>Pseudomonadati</taxon>
        <taxon>Pseudomonadota</taxon>
        <taxon>Gammaproteobacteria</taxon>
        <taxon>Moraxellales</taxon>
        <taxon>Moraxellaceae</taxon>
        <taxon>Acinetobacter</taxon>
    </lineage>
</organism>
<dbReference type="Pfam" id="PF14534">
    <property type="entry name" value="DUF4440"/>
    <property type="match status" value="1"/>
</dbReference>
<reference evidence="2" key="1">
    <citation type="submission" date="2023-08" db="EMBL/GenBank/DDBJ databases">
        <title>Emergence of clinically-relevant ST2 carbapenem-resistant Acinetobacter baumannii strains in hospital sewages in Zhejiang, East of China.</title>
        <authorList>
            <person name="Kaichao C."/>
            <person name="Zhang R."/>
        </authorList>
    </citation>
    <scope>NUCLEOTIDE SEQUENCE</scope>
    <source>
        <strain evidence="2">M-SY-60</strain>
    </source>
</reference>
<protein>
    <submittedName>
        <fullName evidence="2">Nuclear transport factor 2 family protein</fullName>
    </submittedName>
</protein>
<dbReference type="Proteomes" id="UP001243195">
    <property type="component" value="Unassembled WGS sequence"/>
</dbReference>
<gene>
    <name evidence="2" type="ORF">RFH51_04400</name>
</gene>
<proteinExistence type="predicted"/>
<dbReference type="InterPro" id="IPR032710">
    <property type="entry name" value="NTF2-like_dom_sf"/>
</dbReference>